<evidence type="ECO:0000313" key="2">
    <source>
        <dbReference type="EMBL" id="PII35641.1"/>
    </source>
</evidence>
<comment type="caution">
    <text evidence="2">The sequence shown here is derived from an EMBL/GenBank/DDBJ whole genome shotgun (WGS) entry which is preliminary data.</text>
</comment>
<accession>A0A2G7T6Y2</accession>
<reference evidence="2" key="1">
    <citation type="submission" date="2017-10" db="EMBL/GenBank/DDBJ databases">
        <title>Chryseobacterium sp. B5 is a hydrocarbonoclastic and plant growth promoting bacterium.</title>
        <authorList>
            <person name="Thijs S."/>
            <person name="Gkorezis P."/>
            <person name="Van Hamme J."/>
        </authorList>
    </citation>
    <scope>NUCLEOTIDE SEQUENCE</scope>
    <source>
        <strain evidence="2">B5</strain>
    </source>
</reference>
<evidence type="ECO:0000256" key="1">
    <source>
        <dbReference type="SAM" id="SignalP"/>
    </source>
</evidence>
<dbReference type="AlphaFoldDB" id="A0A2G7T6Y2"/>
<name>A0A2G7T6Y2_9FLAO</name>
<evidence type="ECO:0008006" key="3">
    <source>
        <dbReference type="Google" id="ProtNLM"/>
    </source>
</evidence>
<gene>
    <name evidence="2" type="ORF">CTI11_12665</name>
</gene>
<feature type="signal peptide" evidence="1">
    <location>
        <begin position="1"/>
        <end position="18"/>
    </location>
</feature>
<dbReference type="PROSITE" id="PS51257">
    <property type="entry name" value="PROKAR_LIPOPROTEIN"/>
    <property type="match status" value="1"/>
</dbReference>
<sequence length="135" mass="13980">MRIWVLGLAGLLSGCAISAGMCDALGPGTTASLVLPQGASVEQAFACLDETMGDEEGAYHLGNGHAIRDTRAGVLQTADYGAPNVAGFRLRAEVSRSKPATLDLSLRGAGAYCADLGVDREMARLIDGAGRCLRR</sequence>
<proteinExistence type="predicted"/>
<keyword evidence="1" id="KW-0732">Signal</keyword>
<feature type="chain" id="PRO_5013896450" description="Lipoprotein" evidence="1">
    <location>
        <begin position="19"/>
        <end position="135"/>
    </location>
</feature>
<dbReference type="EMBL" id="PEKC01000039">
    <property type="protein sequence ID" value="PII35641.1"/>
    <property type="molecule type" value="Genomic_DNA"/>
</dbReference>
<organism evidence="2">
    <name type="scientific">Chryseobacterium sp. B5</name>
    <dbReference type="NCBI Taxonomy" id="2050562"/>
    <lineage>
        <taxon>Bacteria</taxon>
        <taxon>Pseudomonadati</taxon>
        <taxon>Bacteroidota</taxon>
        <taxon>Flavobacteriia</taxon>
        <taxon>Flavobacteriales</taxon>
        <taxon>Weeksellaceae</taxon>
        <taxon>Chryseobacterium group</taxon>
        <taxon>Chryseobacterium</taxon>
    </lineage>
</organism>
<protein>
    <recommendedName>
        <fullName evidence="3">Lipoprotein</fullName>
    </recommendedName>
</protein>